<name>A0ACC0CV73_9PEZI</name>
<keyword evidence="1" id="KW-0378">Hydrolase</keyword>
<proteinExistence type="predicted"/>
<comment type="caution">
    <text evidence="1">The sequence shown here is derived from an EMBL/GenBank/DDBJ whole genome shotgun (WGS) entry which is preliminary data.</text>
</comment>
<dbReference type="EMBL" id="MU394338">
    <property type="protein sequence ID" value="KAI6084339.1"/>
    <property type="molecule type" value="Genomic_DNA"/>
</dbReference>
<dbReference type="Proteomes" id="UP001497680">
    <property type="component" value="Unassembled WGS sequence"/>
</dbReference>
<evidence type="ECO:0000313" key="2">
    <source>
        <dbReference type="Proteomes" id="UP001497680"/>
    </source>
</evidence>
<sequence length="277" mass="30339">MFTSGPSSVQHARSLADQVWNMFGPHSGGGGYGTRPFGDAVVDGFDLDIEAPLQNIAPFAARLRRHIDRANAGGGKNFYLSAAPQCPYPDQNNQDVLLGNNAVGFDFVMVQFYNNPKCDIRVFRPIDGEDDPSQSGFNMAVWDRWARSSKNPKVKVFLGIPGGPSAVTPSEKASYKGPDKLVPIIAYSKSFKSFGGVMIWDMSQVYANHGFLEAITNDIKCPPDQTPNTNTKVDADGNEHESGNKNAHGDARAKADMSRQSSKASTRTRRAHQREWQ</sequence>
<accession>A0ACC0CV73</accession>
<organism evidence="1 2">
    <name type="scientific">Hypoxylon rubiginosum</name>
    <dbReference type="NCBI Taxonomy" id="110542"/>
    <lineage>
        <taxon>Eukaryota</taxon>
        <taxon>Fungi</taxon>
        <taxon>Dikarya</taxon>
        <taxon>Ascomycota</taxon>
        <taxon>Pezizomycotina</taxon>
        <taxon>Sordariomycetes</taxon>
        <taxon>Xylariomycetidae</taxon>
        <taxon>Xylariales</taxon>
        <taxon>Hypoxylaceae</taxon>
        <taxon>Hypoxylon</taxon>
    </lineage>
</organism>
<reference evidence="1 2" key="1">
    <citation type="journal article" date="2022" name="New Phytol.">
        <title>Ecological generalism drives hyperdiversity of secondary metabolite gene clusters in xylarialean endophytes.</title>
        <authorList>
            <person name="Franco M.E.E."/>
            <person name="Wisecaver J.H."/>
            <person name="Arnold A.E."/>
            <person name="Ju Y.M."/>
            <person name="Slot J.C."/>
            <person name="Ahrendt S."/>
            <person name="Moore L.P."/>
            <person name="Eastman K.E."/>
            <person name="Scott K."/>
            <person name="Konkel Z."/>
            <person name="Mondo S.J."/>
            <person name="Kuo A."/>
            <person name="Hayes R.D."/>
            <person name="Haridas S."/>
            <person name="Andreopoulos B."/>
            <person name="Riley R."/>
            <person name="LaButti K."/>
            <person name="Pangilinan J."/>
            <person name="Lipzen A."/>
            <person name="Amirebrahimi M."/>
            <person name="Yan J."/>
            <person name="Adam C."/>
            <person name="Keymanesh K."/>
            <person name="Ng V."/>
            <person name="Louie K."/>
            <person name="Northen T."/>
            <person name="Drula E."/>
            <person name="Henrissat B."/>
            <person name="Hsieh H.M."/>
            <person name="Youens-Clark K."/>
            <person name="Lutzoni F."/>
            <person name="Miadlikowska J."/>
            <person name="Eastwood D.C."/>
            <person name="Hamelin R.C."/>
            <person name="Grigoriev I.V."/>
            <person name="U'Ren J.M."/>
        </authorList>
    </citation>
    <scope>NUCLEOTIDE SEQUENCE [LARGE SCALE GENOMIC DNA]</scope>
    <source>
        <strain evidence="1 2">ER1909</strain>
    </source>
</reference>
<keyword evidence="2" id="KW-1185">Reference proteome</keyword>
<evidence type="ECO:0000313" key="1">
    <source>
        <dbReference type="EMBL" id="KAI6084339.1"/>
    </source>
</evidence>
<protein>
    <submittedName>
        <fullName evidence="1">Glycoside hydrolase superfamily</fullName>
    </submittedName>
</protein>
<gene>
    <name evidence="1" type="ORF">F4821DRAFT_242944</name>
</gene>